<feature type="transmembrane region" description="Helical" evidence="7">
    <location>
        <begin position="111"/>
        <end position="132"/>
    </location>
</feature>
<evidence type="ECO:0000256" key="7">
    <source>
        <dbReference type="SAM" id="Phobius"/>
    </source>
</evidence>
<organism evidence="9 10">
    <name type="scientific">Alistipes intestinihominis</name>
    <dbReference type="NCBI Taxonomy" id="3133172"/>
    <lineage>
        <taxon>Bacteria</taxon>
        <taxon>Pseudomonadati</taxon>
        <taxon>Bacteroidota</taxon>
        <taxon>Bacteroidia</taxon>
        <taxon>Bacteroidales</taxon>
        <taxon>Rikenellaceae</taxon>
        <taxon>Alistipes</taxon>
    </lineage>
</organism>
<dbReference type="PANTHER" id="PTHR40074:SF2">
    <property type="entry name" value="O-ACETYLTRANSFERASE WECH"/>
    <property type="match status" value="1"/>
</dbReference>
<keyword evidence="3" id="KW-1003">Cell membrane</keyword>
<dbReference type="InterPro" id="IPR002656">
    <property type="entry name" value="Acyl_transf_3_dom"/>
</dbReference>
<dbReference type="RefSeq" id="WP_129649918.1">
    <property type="nucleotide sequence ID" value="NZ_JBBMFL010000021.1"/>
</dbReference>
<feature type="transmembrane region" description="Helical" evidence="7">
    <location>
        <begin position="81"/>
        <end position="99"/>
    </location>
</feature>
<dbReference type="GO" id="GO:0016746">
    <property type="term" value="F:acyltransferase activity"/>
    <property type="evidence" value="ECO:0007669"/>
    <property type="project" value="UniProtKB-KW"/>
</dbReference>
<feature type="transmembrane region" description="Helical" evidence="7">
    <location>
        <begin position="238"/>
        <end position="258"/>
    </location>
</feature>
<sequence>MSSKNRIEYIDAMRGFTMILVVYAHVVFFSFGIDSSYPSFNQFFMLMRMPLFFFISGFIFYRETTWTSKIVSQFIWKKFKVQVVSTLIIYTIFVLILQRNFWDGITTEGKYGYWFTITLFEFFLLILVPIIFSQLTKLKLDTTLIIFSLSIFLLSLQPINSKLGLGIDNPVTATIGLLNWKYFIYFTLGVLAKKHFNLFLKLIDIKQIFAIIWGGEIILYILLAHVKQNSASVWDSRICFIMGIGVAILSIIITFAVFRHYQEYFSKQKRIGRVLQFIGTRTLDIYLLHYILIPRDLKMVGCFFKTYTNPLLEFSVSILLALVIIVACLAMSATIRSSTFMSSLLFGVKSKSNNIING</sequence>
<keyword evidence="4 7" id="KW-0812">Transmembrane</keyword>
<dbReference type="EMBL" id="JBBMFL010000021">
    <property type="protein sequence ID" value="MEQ2546077.1"/>
    <property type="molecule type" value="Genomic_DNA"/>
</dbReference>
<dbReference type="GeneID" id="78178451"/>
<name>A0ABV1H0A5_9BACT</name>
<feature type="domain" description="Acyltransferase 3" evidence="8">
    <location>
        <begin position="8"/>
        <end position="328"/>
    </location>
</feature>
<evidence type="ECO:0000313" key="10">
    <source>
        <dbReference type="Proteomes" id="UP001460202"/>
    </source>
</evidence>
<gene>
    <name evidence="9" type="ORF">WMO46_14105</name>
</gene>
<feature type="transmembrane region" description="Helical" evidence="7">
    <location>
        <begin position="270"/>
        <end position="292"/>
    </location>
</feature>
<accession>A0ABV1H0A5</accession>
<comment type="subcellular location">
    <subcellularLocation>
        <location evidence="1">Cell membrane</location>
        <topology evidence="1">Multi-pass membrane protein</topology>
    </subcellularLocation>
</comment>
<dbReference type="EC" id="2.3.1.-" evidence="9"/>
<protein>
    <submittedName>
        <fullName evidence="9">Acyltransferase</fullName>
        <ecNumber evidence="9">2.3.1.-</ecNumber>
    </submittedName>
</protein>
<keyword evidence="9" id="KW-0012">Acyltransferase</keyword>
<feature type="transmembrane region" description="Helical" evidence="7">
    <location>
        <begin position="144"/>
        <end position="160"/>
    </location>
</feature>
<dbReference type="PANTHER" id="PTHR40074">
    <property type="entry name" value="O-ACETYLTRANSFERASE WECH"/>
    <property type="match status" value="1"/>
</dbReference>
<feature type="transmembrane region" description="Helical" evidence="7">
    <location>
        <begin position="208"/>
        <end position="226"/>
    </location>
</feature>
<feature type="transmembrane region" description="Helical" evidence="7">
    <location>
        <begin position="180"/>
        <end position="196"/>
    </location>
</feature>
<evidence type="ECO:0000259" key="8">
    <source>
        <dbReference type="Pfam" id="PF01757"/>
    </source>
</evidence>
<evidence type="ECO:0000256" key="2">
    <source>
        <dbReference type="ARBA" id="ARBA00007400"/>
    </source>
</evidence>
<proteinExistence type="inferred from homology"/>
<reference evidence="9 10" key="1">
    <citation type="submission" date="2024-03" db="EMBL/GenBank/DDBJ databases">
        <title>Human intestinal bacterial collection.</title>
        <authorList>
            <person name="Pauvert C."/>
            <person name="Hitch T.C.A."/>
            <person name="Clavel T."/>
        </authorList>
    </citation>
    <scope>NUCLEOTIDE SEQUENCE [LARGE SCALE GENOMIC DNA]</scope>
    <source>
        <strain evidence="9 10">CLA-KB-H122</strain>
    </source>
</reference>
<dbReference type="Pfam" id="PF01757">
    <property type="entry name" value="Acyl_transf_3"/>
    <property type="match status" value="1"/>
</dbReference>
<feature type="transmembrane region" description="Helical" evidence="7">
    <location>
        <begin position="43"/>
        <end position="61"/>
    </location>
</feature>
<feature type="transmembrane region" description="Helical" evidence="7">
    <location>
        <begin position="312"/>
        <end position="335"/>
    </location>
</feature>
<feature type="transmembrane region" description="Helical" evidence="7">
    <location>
        <begin position="12"/>
        <end position="31"/>
    </location>
</feature>
<keyword evidence="6 7" id="KW-0472">Membrane</keyword>
<keyword evidence="9" id="KW-0808">Transferase</keyword>
<keyword evidence="5 7" id="KW-1133">Transmembrane helix</keyword>
<keyword evidence="10" id="KW-1185">Reference proteome</keyword>
<comment type="similarity">
    <text evidence="2">Belongs to the acyltransferase 3 family.</text>
</comment>
<evidence type="ECO:0000256" key="1">
    <source>
        <dbReference type="ARBA" id="ARBA00004651"/>
    </source>
</evidence>
<evidence type="ECO:0000256" key="4">
    <source>
        <dbReference type="ARBA" id="ARBA00022692"/>
    </source>
</evidence>
<evidence type="ECO:0000256" key="5">
    <source>
        <dbReference type="ARBA" id="ARBA00022989"/>
    </source>
</evidence>
<evidence type="ECO:0000313" key="9">
    <source>
        <dbReference type="EMBL" id="MEQ2546077.1"/>
    </source>
</evidence>
<dbReference type="Proteomes" id="UP001460202">
    <property type="component" value="Unassembled WGS sequence"/>
</dbReference>
<comment type="caution">
    <text evidence="9">The sequence shown here is derived from an EMBL/GenBank/DDBJ whole genome shotgun (WGS) entry which is preliminary data.</text>
</comment>
<evidence type="ECO:0000256" key="3">
    <source>
        <dbReference type="ARBA" id="ARBA00022475"/>
    </source>
</evidence>
<evidence type="ECO:0000256" key="6">
    <source>
        <dbReference type="ARBA" id="ARBA00023136"/>
    </source>
</evidence>